<dbReference type="Proteomes" id="UP000184383">
    <property type="component" value="Unassembled WGS sequence"/>
</dbReference>
<gene>
    <name evidence="2" type="ORF">ASPWEDRAFT_35671</name>
</gene>
<dbReference type="AlphaFoldDB" id="A0A1L9RTH8"/>
<keyword evidence="1" id="KW-0472">Membrane</keyword>
<evidence type="ECO:0000313" key="2">
    <source>
        <dbReference type="EMBL" id="OJJ38107.1"/>
    </source>
</evidence>
<feature type="transmembrane region" description="Helical" evidence="1">
    <location>
        <begin position="21"/>
        <end position="41"/>
    </location>
</feature>
<protein>
    <submittedName>
        <fullName evidence="2">Uncharacterized protein</fullName>
    </submittedName>
</protein>
<dbReference type="VEuPathDB" id="FungiDB:ASPWEDRAFT_35671"/>
<keyword evidence="1" id="KW-0812">Transmembrane</keyword>
<dbReference type="EMBL" id="KV878210">
    <property type="protein sequence ID" value="OJJ38107.1"/>
    <property type="molecule type" value="Genomic_DNA"/>
</dbReference>
<evidence type="ECO:0000256" key="1">
    <source>
        <dbReference type="SAM" id="Phobius"/>
    </source>
</evidence>
<proteinExistence type="predicted"/>
<keyword evidence="1" id="KW-1133">Transmembrane helix</keyword>
<evidence type="ECO:0000313" key="3">
    <source>
        <dbReference type="Proteomes" id="UP000184383"/>
    </source>
</evidence>
<name>A0A1L9RTH8_ASPWE</name>
<keyword evidence="3" id="KW-1185">Reference proteome</keyword>
<dbReference type="GeneID" id="63750126"/>
<reference evidence="3" key="1">
    <citation type="journal article" date="2017" name="Genome Biol.">
        <title>Comparative genomics reveals high biological diversity and specific adaptations in the industrially and medically important fungal genus Aspergillus.</title>
        <authorList>
            <person name="de Vries R.P."/>
            <person name="Riley R."/>
            <person name="Wiebenga A."/>
            <person name="Aguilar-Osorio G."/>
            <person name="Amillis S."/>
            <person name="Uchima C.A."/>
            <person name="Anderluh G."/>
            <person name="Asadollahi M."/>
            <person name="Askin M."/>
            <person name="Barry K."/>
            <person name="Battaglia E."/>
            <person name="Bayram O."/>
            <person name="Benocci T."/>
            <person name="Braus-Stromeyer S.A."/>
            <person name="Caldana C."/>
            <person name="Canovas D."/>
            <person name="Cerqueira G.C."/>
            <person name="Chen F."/>
            <person name="Chen W."/>
            <person name="Choi C."/>
            <person name="Clum A."/>
            <person name="Dos Santos R.A."/>
            <person name="Damasio A.R."/>
            <person name="Diallinas G."/>
            <person name="Emri T."/>
            <person name="Fekete E."/>
            <person name="Flipphi M."/>
            <person name="Freyberg S."/>
            <person name="Gallo A."/>
            <person name="Gournas C."/>
            <person name="Habgood R."/>
            <person name="Hainaut M."/>
            <person name="Harispe M.L."/>
            <person name="Henrissat B."/>
            <person name="Hilden K.S."/>
            <person name="Hope R."/>
            <person name="Hossain A."/>
            <person name="Karabika E."/>
            <person name="Karaffa L."/>
            <person name="Karanyi Z."/>
            <person name="Krasevec N."/>
            <person name="Kuo A."/>
            <person name="Kusch H."/>
            <person name="LaButti K."/>
            <person name="Lagendijk E.L."/>
            <person name="Lapidus A."/>
            <person name="Levasseur A."/>
            <person name="Lindquist E."/>
            <person name="Lipzen A."/>
            <person name="Logrieco A.F."/>
            <person name="MacCabe A."/>
            <person name="Maekelae M.R."/>
            <person name="Malavazi I."/>
            <person name="Melin P."/>
            <person name="Meyer V."/>
            <person name="Mielnichuk N."/>
            <person name="Miskei M."/>
            <person name="Molnar A.P."/>
            <person name="Mule G."/>
            <person name="Ngan C.Y."/>
            <person name="Orejas M."/>
            <person name="Orosz E."/>
            <person name="Ouedraogo J.P."/>
            <person name="Overkamp K.M."/>
            <person name="Park H.-S."/>
            <person name="Perrone G."/>
            <person name="Piumi F."/>
            <person name="Punt P.J."/>
            <person name="Ram A.F."/>
            <person name="Ramon A."/>
            <person name="Rauscher S."/>
            <person name="Record E."/>
            <person name="Riano-Pachon D.M."/>
            <person name="Robert V."/>
            <person name="Roehrig J."/>
            <person name="Ruller R."/>
            <person name="Salamov A."/>
            <person name="Salih N.S."/>
            <person name="Samson R.A."/>
            <person name="Sandor E."/>
            <person name="Sanguinetti M."/>
            <person name="Schuetze T."/>
            <person name="Sepcic K."/>
            <person name="Shelest E."/>
            <person name="Sherlock G."/>
            <person name="Sophianopoulou V."/>
            <person name="Squina F.M."/>
            <person name="Sun H."/>
            <person name="Susca A."/>
            <person name="Todd R.B."/>
            <person name="Tsang A."/>
            <person name="Unkles S.E."/>
            <person name="van de Wiele N."/>
            <person name="van Rossen-Uffink D."/>
            <person name="Oliveira J.V."/>
            <person name="Vesth T.C."/>
            <person name="Visser J."/>
            <person name="Yu J.-H."/>
            <person name="Zhou M."/>
            <person name="Andersen M.R."/>
            <person name="Archer D.B."/>
            <person name="Baker S.E."/>
            <person name="Benoit I."/>
            <person name="Brakhage A.A."/>
            <person name="Braus G.H."/>
            <person name="Fischer R."/>
            <person name="Frisvad J.C."/>
            <person name="Goldman G.H."/>
            <person name="Houbraken J."/>
            <person name="Oakley B."/>
            <person name="Pocsi I."/>
            <person name="Scazzocchio C."/>
            <person name="Seiboth B."/>
            <person name="vanKuyk P.A."/>
            <person name="Wortman J."/>
            <person name="Dyer P.S."/>
            <person name="Grigoriev I.V."/>
        </authorList>
    </citation>
    <scope>NUCLEOTIDE SEQUENCE [LARGE SCALE GENOMIC DNA]</scope>
    <source>
        <strain evidence="3">DTO 134E9</strain>
    </source>
</reference>
<sequence>MIDSLLRHLENKFKIRSYTKTRIIHSILGVVFLFTYMVGVVKTIHPLYMYGPRLQASSMD</sequence>
<accession>A0A1L9RTH8</accession>
<dbReference type="RefSeq" id="XP_040691783.1">
    <property type="nucleotide sequence ID" value="XM_040834278.1"/>
</dbReference>
<organism evidence="2 3">
    <name type="scientific">Aspergillus wentii DTO 134E9</name>
    <dbReference type="NCBI Taxonomy" id="1073089"/>
    <lineage>
        <taxon>Eukaryota</taxon>
        <taxon>Fungi</taxon>
        <taxon>Dikarya</taxon>
        <taxon>Ascomycota</taxon>
        <taxon>Pezizomycotina</taxon>
        <taxon>Eurotiomycetes</taxon>
        <taxon>Eurotiomycetidae</taxon>
        <taxon>Eurotiales</taxon>
        <taxon>Aspergillaceae</taxon>
        <taxon>Aspergillus</taxon>
        <taxon>Aspergillus subgen. Cremei</taxon>
    </lineage>
</organism>